<evidence type="ECO:0000313" key="2">
    <source>
        <dbReference type="EMBL" id="GAA4028294.1"/>
    </source>
</evidence>
<sequence>MLAVALAALASPAALAQAPADGGPVPAAPTDTPLDGGASLLLAGGVAYALRRLRRPTAR</sequence>
<evidence type="ECO:0008006" key="4">
    <source>
        <dbReference type="Google" id="ProtNLM"/>
    </source>
</evidence>
<evidence type="ECO:0000313" key="3">
    <source>
        <dbReference type="Proteomes" id="UP001501469"/>
    </source>
</evidence>
<keyword evidence="1" id="KW-0732">Signal</keyword>
<evidence type="ECO:0000256" key="1">
    <source>
        <dbReference type="SAM" id="SignalP"/>
    </source>
</evidence>
<proteinExistence type="predicted"/>
<accession>A0ABP7TMJ5</accession>
<organism evidence="2 3">
    <name type="scientific">Hymenobacter glaciei</name>
    <dbReference type="NCBI Taxonomy" id="877209"/>
    <lineage>
        <taxon>Bacteria</taxon>
        <taxon>Pseudomonadati</taxon>
        <taxon>Bacteroidota</taxon>
        <taxon>Cytophagia</taxon>
        <taxon>Cytophagales</taxon>
        <taxon>Hymenobacteraceae</taxon>
        <taxon>Hymenobacter</taxon>
    </lineage>
</organism>
<gene>
    <name evidence="2" type="ORF">GCM10022409_10490</name>
</gene>
<name>A0ABP7TMJ5_9BACT</name>
<protein>
    <recommendedName>
        <fullName evidence="4">VPDSG-CTERM protein sorting domain-containing protein</fullName>
    </recommendedName>
</protein>
<dbReference type="EMBL" id="BAABDK010000010">
    <property type="protein sequence ID" value="GAA4028294.1"/>
    <property type="molecule type" value="Genomic_DNA"/>
</dbReference>
<feature type="signal peptide" evidence="1">
    <location>
        <begin position="1"/>
        <end position="16"/>
    </location>
</feature>
<feature type="chain" id="PRO_5045042389" description="VPDSG-CTERM protein sorting domain-containing protein" evidence="1">
    <location>
        <begin position="17"/>
        <end position="59"/>
    </location>
</feature>
<reference evidence="3" key="1">
    <citation type="journal article" date="2019" name="Int. J. Syst. Evol. Microbiol.">
        <title>The Global Catalogue of Microorganisms (GCM) 10K type strain sequencing project: providing services to taxonomists for standard genome sequencing and annotation.</title>
        <authorList>
            <consortium name="The Broad Institute Genomics Platform"/>
            <consortium name="The Broad Institute Genome Sequencing Center for Infectious Disease"/>
            <person name="Wu L."/>
            <person name="Ma J."/>
        </authorList>
    </citation>
    <scope>NUCLEOTIDE SEQUENCE [LARGE SCALE GENOMIC DNA]</scope>
    <source>
        <strain evidence="3">JCM 17225</strain>
    </source>
</reference>
<dbReference type="InterPro" id="IPR058207">
    <property type="entry name" value="PID_CTERM"/>
</dbReference>
<dbReference type="Proteomes" id="UP001501469">
    <property type="component" value="Unassembled WGS sequence"/>
</dbReference>
<keyword evidence="3" id="KW-1185">Reference proteome</keyword>
<comment type="caution">
    <text evidence="2">The sequence shown here is derived from an EMBL/GenBank/DDBJ whole genome shotgun (WGS) entry which is preliminary data.</text>
</comment>
<dbReference type="NCBIfam" id="NF046080">
    <property type="entry name" value="PID_CTERM"/>
    <property type="match status" value="1"/>
</dbReference>